<dbReference type="KEGG" id="mcos:GM418_27115"/>
<sequence>MSTIEKNIALLKGIHPGIILERELKKRKLPKRRIALSIGEYPQLLGDITKGKRRINPALSIRLGDALGIDESFFAVLQAYYDIEQQKKKQALNDRPNLKLLRPVLFWDTDINSINWEKSKVSVIKRIFERGNDQEISEIMRFYGKKEVQAILARISKRSSVLESNIKKYLQ</sequence>
<evidence type="ECO:0000313" key="3">
    <source>
        <dbReference type="Proteomes" id="UP000428260"/>
    </source>
</evidence>
<dbReference type="GO" id="GO:0003677">
    <property type="term" value="F:DNA binding"/>
    <property type="evidence" value="ECO:0007669"/>
    <property type="project" value="InterPro"/>
</dbReference>
<protein>
    <submittedName>
        <fullName evidence="2">Plasmid maintenance system antidote protein</fullName>
    </submittedName>
</protein>
<dbReference type="Pfam" id="PF21956">
    <property type="entry name" value="DUF6922"/>
    <property type="match status" value="1"/>
</dbReference>
<dbReference type="InterPro" id="IPR010982">
    <property type="entry name" value="Lambda_DNA-bd_dom_sf"/>
</dbReference>
<organism evidence="2 3">
    <name type="scientific">Maribellus comscasis</name>
    <dbReference type="NCBI Taxonomy" id="2681766"/>
    <lineage>
        <taxon>Bacteria</taxon>
        <taxon>Pseudomonadati</taxon>
        <taxon>Bacteroidota</taxon>
        <taxon>Bacteroidia</taxon>
        <taxon>Marinilabiliales</taxon>
        <taxon>Prolixibacteraceae</taxon>
        <taxon>Maribellus</taxon>
    </lineage>
</organism>
<keyword evidence="3" id="KW-1185">Reference proteome</keyword>
<evidence type="ECO:0000259" key="1">
    <source>
        <dbReference type="Pfam" id="PF21956"/>
    </source>
</evidence>
<feature type="domain" description="DUF6922" evidence="1">
    <location>
        <begin position="101"/>
        <end position="152"/>
    </location>
</feature>
<dbReference type="InterPro" id="IPR053830">
    <property type="entry name" value="DUF6922"/>
</dbReference>
<dbReference type="SUPFAM" id="SSF47413">
    <property type="entry name" value="lambda repressor-like DNA-binding domains"/>
    <property type="match status" value="1"/>
</dbReference>
<dbReference type="EMBL" id="CP046401">
    <property type="protein sequence ID" value="QGY47201.1"/>
    <property type="molecule type" value="Genomic_DNA"/>
</dbReference>
<accession>A0A6I6JXC3</accession>
<dbReference type="Gene3D" id="1.10.260.40">
    <property type="entry name" value="lambda repressor-like DNA-binding domains"/>
    <property type="match status" value="1"/>
</dbReference>
<dbReference type="RefSeq" id="WP_158870838.1">
    <property type="nucleotide sequence ID" value="NZ_CP046401.1"/>
</dbReference>
<name>A0A6I6JXC3_9BACT</name>
<dbReference type="Proteomes" id="UP000428260">
    <property type="component" value="Chromosome"/>
</dbReference>
<dbReference type="AlphaFoldDB" id="A0A6I6JXC3"/>
<gene>
    <name evidence="2" type="ORF">GM418_27115</name>
</gene>
<proteinExistence type="predicted"/>
<reference evidence="2 3" key="1">
    <citation type="submission" date="2019-11" db="EMBL/GenBank/DDBJ databases">
        <authorList>
            <person name="Zheng R.K."/>
            <person name="Sun C.M."/>
        </authorList>
    </citation>
    <scope>NUCLEOTIDE SEQUENCE [LARGE SCALE GENOMIC DNA]</scope>
    <source>
        <strain evidence="2 3">WC007</strain>
    </source>
</reference>
<evidence type="ECO:0000313" key="2">
    <source>
        <dbReference type="EMBL" id="QGY47201.1"/>
    </source>
</evidence>